<dbReference type="AlphaFoldDB" id="A0A1D2MSR7"/>
<protein>
    <submittedName>
        <fullName evidence="5">Zinc finger CCHC domain-containing protein 4</fullName>
    </submittedName>
</protein>
<evidence type="ECO:0000256" key="1">
    <source>
        <dbReference type="ARBA" id="ARBA00004496"/>
    </source>
</evidence>
<dbReference type="PANTHER" id="PTHR13493:SF3">
    <property type="entry name" value="RRNA N6-ADENOSINE-METHYLTRANSFERASE ZCCHC4"/>
    <property type="match status" value="1"/>
</dbReference>
<dbReference type="InterPro" id="IPR039846">
    <property type="entry name" value="ZCCHC4"/>
</dbReference>
<dbReference type="Pfam" id="PF10237">
    <property type="entry name" value="N6-adenineMlase"/>
    <property type="match status" value="1"/>
</dbReference>
<evidence type="ECO:0000256" key="3">
    <source>
        <dbReference type="ARBA" id="ARBA00022603"/>
    </source>
</evidence>
<dbReference type="InterPro" id="IPR041370">
    <property type="entry name" value="Mlase_EEF1AKMT1/ZCCHC4"/>
</dbReference>
<accession>A0A1D2MSR7</accession>
<dbReference type="GO" id="GO:0005737">
    <property type="term" value="C:cytoplasm"/>
    <property type="evidence" value="ECO:0007669"/>
    <property type="project" value="UniProtKB-SubCell"/>
</dbReference>
<keyword evidence="3" id="KW-0489">Methyltransferase</keyword>
<keyword evidence="2" id="KW-0963">Cytoplasm</keyword>
<keyword evidence="4" id="KW-0808">Transferase</keyword>
<dbReference type="Proteomes" id="UP000094527">
    <property type="component" value="Unassembled WGS sequence"/>
</dbReference>
<sequence length="277" mass="31977">MGRLRDNQTVPIIRDLALNPFVSSRSNHSVRKAGQDFSRVNHPLSFPNQRDKGEAQYHFNDQTVQFFMDQFENLKFDSVLCVGTPSLHQHITTLPRSSNPSSWTLTTDLNHHHPSIRNSSQKLENWQSSSTSRLASKWSSFGMDVSLEFFRIMENILASSLIHGRSYFEQVPSSGLEMSDFHVEYLPKSYKYSGAKPEVNHPQSEFSRRYHSPSYSPRGLSYCDNCSKWWISSIYIVIRVKHARRRMVVKATCIVTVREMCEAELEALFEMPDLSFS</sequence>
<evidence type="ECO:0000256" key="4">
    <source>
        <dbReference type="ARBA" id="ARBA00022679"/>
    </source>
</evidence>
<comment type="subcellular location">
    <subcellularLocation>
        <location evidence="1">Cytoplasm</location>
    </subcellularLocation>
</comment>
<evidence type="ECO:0000256" key="2">
    <source>
        <dbReference type="ARBA" id="ARBA00022490"/>
    </source>
</evidence>
<name>A0A1D2MSR7_ORCCI</name>
<dbReference type="PANTHER" id="PTHR13493">
    <property type="entry name" value="ZINC FINGER CCHC DOMAIN-CONTAINING"/>
    <property type="match status" value="1"/>
</dbReference>
<evidence type="ECO:0000313" key="6">
    <source>
        <dbReference type="Proteomes" id="UP000094527"/>
    </source>
</evidence>
<dbReference type="EMBL" id="LJIJ01000575">
    <property type="protein sequence ID" value="ODM96127.1"/>
    <property type="molecule type" value="Genomic_DNA"/>
</dbReference>
<dbReference type="OrthoDB" id="431817at2759"/>
<gene>
    <name evidence="5" type="ORF">Ocin01_10554</name>
</gene>
<dbReference type="GO" id="GO:0005730">
    <property type="term" value="C:nucleolus"/>
    <property type="evidence" value="ECO:0007669"/>
    <property type="project" value="TreeGrafter"/>
</dbReference>
<dbReference type="GO" id="GO:0008988">
    <property type="term" value="F:rRNA (adenine-N6-)-methyltransferase activity"/>
    <property type="evidence" value="ECO:0007669"/>
    <property type="project" value="InterPro"/>
</dbReference>
<evidence type="ECO:0000313" key="5">
    <source>
        <dbReference type="EMBL" id="ODM96127.1"/>
    </source>
</evidence>
<reference evidence="5 6" key="1">
    <citation type="journal article" date="2016" name="Genome Biol. Evol.">
        <title>Gene Family Evolution Reflects Adaptation to Soil Environmental Stressors in the Genome of the Collembolan Orchesella cincta.</title>
        <authorList>
            <person name="Faddeeva-Vakhrusheva A."/>
            <person name="Derks M.F."/>
            <person name="Anvar S.Y."/>
            <person name="Agamennone V."/>
            <person name="Suring W."/>
            <person name="Smit S."/>
            <person name="van Straalen N.M."/>
            <person name="Roelofs D."/>
        </authorList>
    </citation>
    <scope>NUCLEOTIDE SEQUENCE [LARGE SCALE GENOMIC DNA]</scope>
    <source>
        <tissue evidence="5">Mixed pool</tissue>
    </source>
</reference>
<comment type="caution">
    <text evidence="5">The sequence shown here is derived from an EMBL/GenBank/DDBJ whole genome shotgun (WGS) entry which is preliminary data.</text>
</comment>
<dbReference type="STRING" id="48709.A0A1D2MSR7"/>
<proteinExistence type="predicted"/>
<organism evidence="5 6">
    <name type="scientific">Orchesella cincta</name>
    <name type="common">Springtail</name>
    <name type="synonym">Podura cincta</name>
    <dbReference type="NCBI Taxonomy" id="48709"/>
    <lineage>
        <taxon>Eukaryota</taxon>
        <taxon>Metazoa</taxon>
        <taxon>Ecdysozoa</taxon>
        <taxon>Arthropoda</taxon>
        <taxon>Hexapoda</taxon>
        <taxon>Collembola</taxon>
        <taxon>Entomobryomorpha</taxon>
        <taxon>Entomobryoidea</taxon>
        <taxon>Orchesellidae</taxon>
        <taxon>Orchesellinae</taxon>
        <taxon>Orchesella</taxon>
    </lineage>
</organism>
<keyword evidence="6" id="KW-1185">Reference proteome</keyword>